<name>A0A0D3KLY5_EMIH1</name>
<dbReference type="AlphaFoldDB" id="A0A0D3KLY5"/>
<reference evidence="2" key="2">
    <citation type="submission" date="2024-10" db="UniProtKB">
        <authorList>
            <consortium name="EnsemblProtists"/>
        </authorList>
    </citation>
    <scope>IDENTIFICATION</scope>
</reference>
<dbReference type="InterPro" id="IPR011333">
    <property type="entry name" value="SKP1/BTB/POZ_sf"/>
</dbReference>
<reference evidence="3" key="1">
    <citation type="journal article" date="2013" name="Nature">
        <title>Pan genome of the phytoplankton Emiliania underpins its global distribution.</title>
        <authorList>
            <person name="Read B.A."/>
            <person name="Kegel J."/>
            <person name="Klute M.J."/>
            <person name="Kuo A."/>
            <person name="Lefebvre S.C."/>
            <person name="Maumus F."/>
            <person name="Mayer C."/>
            <person name="Miller J."/>
            <person name="Monier A."/>
            <person name="Salamov A."/>
            <person name="Young J."/>
            <person name="Aguilar M."/>
            <person name="Claverie J.M."/>
            <person name="Frickenhaus S."/>
            <person name="Gonzalez K."/>
            <person name="Herman E.K."/>
            <person name="Lin Y.C."/>
            <person name="Napier J."/>
            <person name="Ogata H."/>
            <person name="Sarno A.F."/>
            <person name="Shmutz J."/>
            <person name="Schroeder D."/>
            <person name="de Vargas C."/>
            <person name="Verret F."/>
            <person name="von Dassow P."/>
            <person name="Valentin K."/>
            <person name="Van de Peer Y."/>
            <person name="Wheeler G."/>
            <person name="Dacks J.B."/>
            <person name="Delwiche C.F."/>
            <person name="Dyhrman S.T."/>
            <person name="Glockner G."/>
            <person name="John U."/>
            <person name="Richards T."/>
            <person name="Worden A.Z."/>
            <person name="Zhang X."/>
            <person name="Grigoriev I.V."/>
            <person name="Allen A.E."/>
            <person name="Bidle K."/>
            <person name="Borodovsky M."/>
            <person name="Bowler C."/>
            <person name="Brownlee C."/>
            <person name="Cock J.M."/>
            <person name="Elias M."/>
            <person name="Gladyshev V.N."/>
            <person name="Groth M."/>
            <person name="Guda C."/>
            <person name="Hadaegh A."/>
            <person name="Iglesias-Rodriguez M.D."/>
            <person name="Jenkins J."/>
            <person name="Jones B.M."/>
            <person name="Lawson T."/>
            <person name="Leese F."/>
            <person name="Lindquist E."/>
            <person name="Lobanov A."/>
            <person name="Lomsadze A."/>
            <person name="Malik S.B."/>
            <person name="Marsh M.E."/>
            <person name="Mackinder L."/>
            <person name="Mock T."/>
            <person name="Mueller-Roeber B."/>
            <person name="Pagarete A."/>
            <person name="Parker M."/>
            <person name="Probert I."/>
            <person name="Quesneville H."/>
            <person name="Raines C."/>
            <person name="Rensing S.A."/>
            <person name="Riano-Pachon D.M."/>
            <person name="Richier S."/>
            <person name="Rokitta S."/>
            <person name="Shiraiwa Y."/>
            <person name="Soanes D.M."/>
            <person name="van der Giezen M."/>
            <person name="Wahlund T.M."/>
            <person name="Williams B."/>
            <person name="Wilson W."/>
            <person name="Wolfe G."/>
            <person name="Wurch L.L."/>
        </authorList>
    </citation>
    <scope>NUCLEOTIDE SEQUENCE</scope>
</reference>
<organism evidence="2 3">
    <name type="scientific">Emiliania huxleyi (strain CCMP1516)</name>
    <dbReference type="NCBI Taxonomy" id="280463"/>
    <lineage>
        <taxon>Eukaryota</taxon>
        <taxon>Haptista</taxon>
        <taxon>Haptophyta</taxon>
        <taxon>Prymnesiophyceae</taxon>
        <taxon>Isochrysidales</taxon>
        <taxon>Noelaerhabdaceae</taxon>
        <taxon>Emiliania</taxon>
    </lineage>
</organism>
<feature type="domain" description="Potassium channel tetramerisation-type BTB" evidence="1">
    <location>
        <begin position="3"/>
        <end position="62"/>
    </location>
</feature>
<protein>
    <recommendedName>
        <fullName evidence="1">Potassium channel tetramerisation-type BTB domain-containing protein</fullName>
    </recommendedName>
</protein>
<dbReference type="PANTHER" id="PTHR11145">
    <property type="entry name" value="BTB/POZ DOMAIN-CONTAINING ADAPTER FOR CUL3-MEDIATED RHOA DEGRADATION PROTEIN FAMILY MEMBER"/>
    <property type="match status" value="1"/>
</dbReference>
<dbReference type="KEGG" id="ehx:EMIHUDRAFT_47209"/>
<dbReference type="SUPFAM" id="SSF54695">
    <property type="entry name" value="POZ domain"/>
    <property type="match status" value="1"/>
</dbReference>
<dbReference type="Gene3D" id="3.30.710.10">
    <property type="entry name" value="Potassium Channel Kv1.1, Chain A"/>
    <property type="match status" value="1"/>
</dbReference>
<dbReference type="InterPro" id="IPR003131">
    <property type="entry name" value="T1-type_BTB"/>
</dbReference>
<dbReference type="PANTHER" id="PTHR11145:SF8">
    <property type="entry name" value="RE57120P"/>
    <property type="match status" value="1"/>
</dbReference>
<evidence type="ECO:0000313" key="3">
    <source>
        <dbReference type="Proteomes" id="UP000013827"/>
    </source>
</evidence>
<proteinExistence type="predicted"/>
<dbReference type="PaxDb" id="2903-EOD36770"/>
<evidence type="ECO:0000259" key="1">
    <source>
        <dbReference type="Pfam" id="PF02214"/>
    </source>
</evidence>
<sequence>KVVNLNVGGKSFITLRSTLAESPTLREYVERAEANLEFSKDGATFIDRDPTHFPIILAHMRN</sequence>
<dbReference type="InterPro" id="IPR045068">
    <property type="entry name" value="BACURD1-3"/>
</dbReference>
<dbReference type="STRING" id="2903.R1FCL9"/>
<accession>A0A0D3KLY5</accession>
<dbReference type="RefSeq" id="XP_005789199.1">
    <property type="nucleotide sequence ID" value="XM_005789142.1"/>
</dbReference>
<dbReference type="EnsemblProtists" id="EOD36770">
    <property type="protein sequence ID" value="EOD36770"/>
    <property type="gene ID" value="EMIHUDRAFT_47209"/>
</dbReference>
<dbReference type="Pfam" id="PF02214">
    <property type="entry name" value="BTB_2"/>
    <property type="match status" value="1"/>
</dbReference>
<dbReference type="GeneID" id="17282040"/>
<dbReference type="eggNOG" id="ENOG502T2MH">
    <property type="taxonomic scope" value="Eukaryota"/>
</dbReference>
<keyword evidence="3" id="KW-1185">Reference proteome</keyword>
<dbReference type="HOGENOM" id="CLU_2911220_0_0_1"/>
<dbReference type="Proteomes" id="UP000013827">
    <property type="component" value="Unassembled WGS sequence"/>
</dbReference>
<dbReference type="GO" id="GO:0051260">
    <property type="term" value="P:protein homooligomerization"/>
    <property type="evidence" value="ECO:0007669"/>
    <property type="project" value="InterPro"/>
</dbReference>
<evidence type="ECO:0000313" key="2">
    <source>
        <dbReference type="EnsemblProtists" id="EOD36770"/>
    </source>
</evidence>